<organism evidence="2 3">
    <name type="scientific">Portunus trituberculatus</name>
    <name type="common">Swimming crab</name>
    <name type="synonym">Neptunus trituberculatus</name>
    <dbReference type="NCBI Taxonomy" id="210409"/>
    <lineage>
        <taxon>Eukaryota</taxon>
        <taxon>Metazoa</taxon>
        <taxon>Ecdysozoa</taxon>
        <taxon>Arthropoda</taxon>
        <taxon>Crustacea</taxon>
        <taxon>Multicrustacea</taxon>
        <taxon>Malacostraca</taxon>
        <taxon>Eumalacostraca</taxon>
        <taxon>Eucarida</taxon>
        <taxon>Decapoda</taxon>
        <taxon>Pleocyemata</taxon>
        <taxon>Brachyura</taxon>
        <taxon>Eubrachyura</taxon>
        <taxon>Portunoidea</taxon>
        <taxon>Portunidae</taxon>
        <taxon>Portuninae</taxon>
        <taxon>Portunus</taxon>
    </lineage>
</organism>
<dbReference type="EMBL" id="VSRR010005237">
    <property type="protein sequence ID" value="MPC41923.1"/>
    <property type="molecule type" value="Genomic_DNA"/>
</dbReference>
<protein>
    <submittedName>
        <fullName evidence="2">Uncharacterized protein</fullName>
    </submittedName>
</protein>
<keyword evidence="1" id="KW-0472">Membrane</keyword>
<evidence type="ECO:0000313" key="2">
    <source>
        <dbReference type="EMBL" id="MPC41923.1"/>
    </source>
</evidence>
<proteinExistence type="predicted"/>
<keyword evidence="3" id="KW-1185">Reference proteome</keyword>
<evidence type="ECO:0000313" key="3">
    <source>
        <dbReference type="Proteomes" id="UP000324222"/>
    </source>
</evidence>
<gene>
    <name evidence="2" type="ORF">E2C01_035534</name>
</gene>
<dbReference type="AlphaFoldDB" id="A0A5B7FA13"/>
<comment type="caution">
    <text evidence="2">The sequence shown here is derived from an EMBL/GenBank/DDBJ whole genome shotgun (WGS) entry which is preliminary data.</text>
</comment>
<keyword evidence="1" id="KW-0812">Transmembrane</keyword>
<keyword evidence="1" id="KW-1133">Transmembrane helix</keyword>
<accession>A0A5B7FA13</accession>
<dbReference type="Proteomes" id="UP000324222">
    <property type="component" value="Unassembled WGS sequence"/>
</dbReference>
<evidence type="ECO:0000256" key="1">
    <source>
        <dbReference type="SAM" id="Phobius"/>
    </source>
</evidence>
<sequence length="158" mass="17555">MKKETLSVKGQEGDLVYVWRSNEVLNSLLTFLVVAITAILASPVPSPSNLYYNQGHHGYGTVYYRQVSPHYVPQTYSSPLIPIHTGGYGYGQAYSGNKVTKSYTAQHMLVIIITSQNLREKCQCMHELLMEVGVYSGPVGVASRSMLSLRCFQEALCE</sequence>
<feature type="transmembrane region" description="Helical" evidence="1">
    <location>
        <begin position="24"/>
        <end position="44"/>
    </location>
</feature>
<reference evidence="2 3" key="1">
    <citation type="submission" date="2019-05" db="EMBL/GenBank/DDBJ databases">
        <title>Another draft genome of Portunus trituberculatus and its Hox gene families provides insights of decapod evolution.</title>
        <authorList>
            <person name="Jeong J.-H."/>
            <person name="Song I."/>
            <person name="Kim S."/>
            <person name="Choi T."/>
            <person name="Kim D."/>
            <person name="Ryu S."/>
            <person name="Kim W."/>
        </authorList>
    </citation>
    <scope>NUCLEOTIDE SEQUENCE [LARGE SCALE GENOMIC DNA]</scope>
    <source>
        <tissue evidence="2">Muscle</tissue>
    </source>
</reference>
<name>A0A5B7FA13_PORTR</name>